<dbReference type="AlphaFoldDB" id="A0A6L2J8I1"/>
<keyword evidence="1" id="KW-0548">Nucleotidyltransferase</keyword>
<name>A0A6L2J8I1_TANCI</name>
<comment type="caution">
    <text evidence="1">The sequence shown here is derived from an EMBL/GenBank/DDBJ whole genome shotgun (WGS) entry which is preliminary data.</text>
</comment>
<sequence>MSKYDWIDNPTQGILDARGIFLYNTPNEPFKILDDKVVLKLDFSGESQISPNPKTVVSADGSNINLDHAILMEKFKALTTNINYEFLKIKEKLKEMQGDHRNDEGNHVLDCYMSDDMPMFDPMEVNYIKGYHRGYHDQNSKISYSYPNHDVLPNHVGDKELKSMDGFGNRVLTKKDIKKDENGMPKEPNKEWKLNKKVVPHNKEVYHYQWHPTGIPHLNRIIKKS</sequence>
<keyword evidence="1" id="KW-0695">RNA-directed DNA polymerase</keyword>
<protein>
    <submittedName>
        <fullName evidence="1">Reverse transcriptase domain-containing protein</fullName>
    </submittedName>
</protein>
<gene>
    <name evidence="1" type="ORF">Tci_004293</name>
</gene>
<accession>A0A6L2J8I1</accession>
<keyword evidence="1" id="KW-0808">Transferase</keyword>
<proteinExistence type="predicted"/>
<evidence type="ECO:0000313" key="1">
    <source>
        <dbReference type="EMBL" id="GEU32315.1"/>
    </source>
</evidence>
<organism evidence="1">
    <name type="scientific">Tanacetum cinerariifolium</name>
    <name type="common">Dalmatian daisy</name>
    <name type="synonym">Chrysanthemum cinerariifolium</name>
    <dbReference type="NCBI Taxonomy" id="118510"/>
    <lineage>
        <taxon>Eukaryota</taxon>
        <taxon>Viridiplantae</taxon>
        <taxon>Streptophyta</taxon>
        <taxon>Embryophyta</taxon>
        <taxon>Tracheophyta</taxon>
        <taxon>Spermatophyta</taxon>
        <taxon>Magnoliopsida</taxon>
        <taxon>eudicotyledons</taxon>
        <taxon>Gunneridae</taxon>
        <taxon>Pentapetalae</taxon>
        <taxon>asterids</taxon>
        <taxon>campanulids</taxon>
        <taxon>Asterales</taxon>
        <taxon>Asteraceae</taxon>
        <taxon>Asteroideae</taxon>
        <taxon>Anthemideae</taxon>
        <taxon>Anthemidinae</taxon>
        <taxon>Tanacetum</taxon>
    </lineage>
</organism>
<dbReference type="GO" id="GO:0003964">
    <property type="term" value="F:RNA-directed DNA polymerase activity"/>
    <property type="evidence" value="ECO:0007669"/>
    <property type="project" value="UniProtKB-KW"/>
</dbReference>
<dbReference type="EMBL" id="BKCJ010000341">
    <property type="protein sequence ID" value="GEU32315.1"/>
    <property type="molecule type" value="Genomic_DNA"/>
</dbReference>
<reference evidence="1" key="1">
    <citation type="journal article" date="2019" name="Sci. Rep.">
        <title>Draft genome of Tanacetum cinerariifolium, the natural source of mosquito coil.</title>
        <authorList>
            <person name="Yamashiro T."/>
            <person name="Shiraishi A."/>
            <person name="Satake H."/>
            <person name="Nakayama K."/>
        </authorList>
    </citation>
    <scope>NUCLEOTIDE SEQUENCE</scope>
</reference>